<dbReference type="InterPro" id="IPR001279">
    <property type="entry name" value="Metallo-B-lactamas"/>
</dbReference>
<dbReference type="Pfam" id="PF00753">
    <property type="entry name" value="Lactamase_B"/>
    <property type="match status" value="1"/>
</dbReference>
<dbReference type="Gene3D" id="3.60.15.10">
    <property type="entry name" value="Ribonuclease Z/Hydroxyacylglutathione hydrolase-like"/>
    <property type="match status" value="1"/>
</dbReference>
<reference evidence="2 3" key="1">
    <citation type="submission" date="2017-04" db="EMBL/GenBank/DDBJ databases">
        <authorList>
            <person name="Afonso C.L."/>
            <person name="Miller P.J."/>
            <person name="Scott M.A."/>
            <person name="Spackman E."/>
            <person name="Goraichik I."/>
            <person name="Dimitrov K.M."/>
            <person name="Suarez D.L."/>
            <person name="Swayne D.E."/>
        </authorList>
    </citation>
    <scope>NUCLEOTIDE SEQUENCE [LARGE SCALE GENOMIC DNA]</scope>
    <source>
        <strain evidence="2 3">CGMCC 1.12644</strain>
    </source>
</reference>
<dbReference type="InterPro" id="IPR050698">
    <property type="entry name" value="MBL"/>
</dbReference>
<gene>
    <name evidence="2" type="ORF">SAMN06295998_12922</name>
</gene>
<protein>
    <submittedName>
        <fullName evidence="2">Metallo-beta-lactamase superfamily protein</fullName>
    </submittedName>
</protein>
<dbReference type="PANTHER" id="PTHR11203">
    <property type="entry name" value="CLEAVAGE AND POLYADENYLATION SPECIFICITY FACTOR FAMILY MEMBER"/>
    <property type="match status" value="1"/>
</dbReference>
<dbReference type="SMART" id="SM00849">
    <property type="entry name" value="Lactamase_B"/>
    <property type="match status" value="1"/>
</dbReference>
<organism evidence="2 3">
    <name type="scientific">Primorskyibacter flagellatus</name>
    <dbReference type="NCBI Taxonomy" id="1387277"/>
    <lineage>
        <taxon>Bacteria</taxon>
        <taxon>Pseudomonadati</taxon>
        <taxon>Pseudomonadota</taxon>
        <taxon>Alphaproteobacteria</taxon>
        <taxon>Rhodobacterales</taxon>
        <taxon>Roseobacteraceae</taxon>
        <taxon>Primorskyibacter</taxon>
    </lineage>
</organism>
<accession>A0A1W2EHJ0</accession>
<dbReference type="EMBL" id="FWYD01000029">
    <property type="protein sequence ID" value="SMD09170.1"/>
    <property type="molecule type" value="Genomic_DNA"/>
</dbReference>
<dbReference type="AlphaFoldDB" id="A0A1W2EHJ0"/>
<dbReference type="OrthoDB" id="9803916at2"/>
<dbReference type="InterPro" id="IPR036866">
    <property type="entry name" value="RibonucZ/Hydroxyglut_hydro"/>
</dbReference>
<proteinExistence type="predicted"/>
<evidence type="ECO:0000259" key="1">
    <source>
        <dbReference type="SMART" id="SM00849"/>
    </source>
</evidence>
<dbReference type="Proteomes" id="UP000192330">
    <property type="component" value="Unassembled WGS sequence"/>
</dbReference>
<dbReference type="RefSeq" id="WP_084354928.1">
    <property type="nucleotide sequence ID" value="NZ_FWYD01000029.1"/>
</dbReference>
<dbReference type="SUPFAM" id="SSF56281">
    <property type="entry name" value="Metallo-hydrolase/oxidoreductase"/>
    <property type="match status" value="1"/>
</dbReference>
<keyword evidence="3" id="KW-1185">Reference proteome</keyword>
<dbReference type="PANTHER" id="PTHR11203:SF37">
    <property type="entry name" value="INTEGRATOR COMPLEX SUBUNIT 11"/>
    <property type="match status" value="1"/>
</dbReference>
<name>A0A1W2EHJ0_9RHOB</name>
<feature type="domain" description="Metallo-beta-lactamase" evidence="1">
    <location>
        <begin position="14"/>
        <end position="178"/>
    </location>
</feature>
<dbReference type="STRING" id="1387277.SAMN06295998_12922"/>
<sequence length="341" mass="36022">MARLTAISGMGRKSAAIFLLELEGRKLLLDMGNGLELGEHPDLSAVGKVDAVLLSHVHIDHVGGLDRLHEIGNPPVYASAKTLRCLPDHLKPGQYAILPENGNTQVLGLPVETGRAGHAPGGIWMRFDTPDGGFLYTGDFSTEARLLACDPFPRATSVLADASYGDRSEKLADQIAALAVQAAQGAILPCPENGRGPDMVLALSAAGLNVHACARISAETERLTGHAPPVVDAKTARSDQVIVASGPNAETGLPASVVGRVNFRFIFSSHVPRTSPAHAIIESGQATWMGWNVHPRQSDLVALAQQTGAQRILPAFVNLDEAPQLVAALGPKIIRTFHTKV</sequence>
<dbReference type="GO" id="GO:0004521">
    <property type="term" value="F:RNA endonuclease activity"/>
    <property type="evidence" value="ECO:0007669"/>
    <property type="project" value="TreeGrafter"/>
</dbReference>
<evidence type="ECO:0000313" key="2">
    <source>
        <dbReference type="EMBL" id="SMD09170.1"/>
    </source>
</evidence>
<evidence type="ECO:0000313" key="3">
    <source>
        <dbReference type="Proteomes" id="UP000192330"/>
    </source>
</evidence>